<organism evidence="2 3">
    <name type="scientific">Dipteronia dyeriana</name>
    <dbReference type="NCBI Taxonomy" id="168575"/>
    <lineage>
        <taxon>Eukaryota</taxon>
        <taxon>Viridiplantae</taxon>
        <taxon>Streptophyta</taxon>
        <taxon>Embryophyta</taxon>
        <taxon>Tracheophyta</taxon>
        <taxon>Spermatophyta</taxon>
        <taxon>Magnoliopsida</taxon>
        <taxon>eudicotyledons</taxon>
        <taxon>Gunneridae</taxon>
        <taxon>Pentapetalae</taxon>
        <taxon>rosids</taxon>
        <taxon>malvids</taxon>
        <taxon>Sapindales</taxon>
        <taxon>Sapindaceae</taxon>
        <taxon>Hippocastanoideae</taxon>
        <taxon>Acereae</taxon>
        <taxon>Dipteronia</taxon>
    </lineage>
</organism>
<gene>
    <name evidence="2" type="ORF">Ddye_016812</name>
</gene>
<keyword evidence="1" id="KW-0472">Membrane</keyword>
<keyword evidence="3" id="KW-1185">Reference proteome</keyword>
<evidence type="ECO:0000256" key="1">
    <source>
        <dbReference type="SAM" id="Phobius"/>
    </source>
</evidence>
<dbReference type="EMBL" id="JANJYI010000005">
    <property type="protein sequence ID" value="KAK2649323.1"/>
    <property type="molecule type" value="Genomic_DNA"/>
</dbReference>
<dbReference type="AlphaFoldDB" id="A0AAD9X0E4"/>
<reference evidence="2" key="1">
    <citation type="journal article" date="2023" name="Plant J.">
        <title>Genome sequences and population genomics provide insights into the demographic history, inbreeding, and mutation load of two 'living fossil' tree species of Dipteronia.</title>
        <authorList>
            <person name="Feng Y."/>
            <person name="Comes H.P."/>
            <person name="Chen J."/>
            <person name="Zhu S."/>
            <person name="Lu R."/>
            <person name="Zhang X."/>
            <person name="Li P."/>
            <person name="Qiu J."/>
            <person name="Olsen K.M."/>
            <person name="Qiu Y."/>
        </authorList>
    </citation>
    <scope>NUCLEOTIDE SEQUENCE</scope>
    <source>
        <strain evidence="2">KIB01</strain>
    </source>
</reference>
<accession>A0AAD9X0E4</accession>
<sequence>METDLLHLMDDPEGPTLHAIALFVALLCARIVVGHSLEKNGWVNESIIAFGICTHGNTSDVRLITYVGVTA</sequence>
<name>A0AAD9X0E4_9ROSI</name>
<comment type="caution">
    <text evidence="2">The sequence shown here is derived from an EMBL/GenBank/DDBJ whole genome shotgun (WGS) entry which is preliminary data.</text>
</comment>
<keyword evidence="1" id="KW-0812">Transmembrane</keyword>
<keyword evidence="1" id="KW-1133">Transmembrane helix</keyword>
<evidence type="ECO:0000313" key="2">
    <source>
        <dbReference type="EMBL" id="KAK2649323.1"/>
    </source>
</evidence>
<protein>
    <submittedName>
        <fullName evidence="2">Uncharacterized protein</fullName>
    </submittedName>
</protein>
<proteinExistence type="predicted"/>
<feature type="transmembrane region" description="Helical" evidence="1">
    <location>
        <begin position="15"/>
        <end position="33"/>
    </location>
</feature>
<dbReference type="Proteomes" id="UP001280121">
    <property type="component" value="Unassembled WGS sequence"/>
</dbReference>
<evidence type="ECO:0000313" key="3">
    <source>
        <dbReference type="Proteomes" id="UP001280121"/>
    </source>
</evidence>